<dbReference type="GO" id="GO:0005737">
    <property type="term" value="C:cytoplasm"/>
    <property type="evidence" value="ECO:0007669"/>
    <property type="project" value="UniProtKB-SubCell"/>
</dbReference>
<evidence type="ECO:0000256" key="6">
    <source>
        <dbReference type="HAMAP-Rule" id="MF_03146"/>
    </source>
</evidence>
<evidence type="ECO:0000256" key="1">
    <source>
        <dbReference type="ARBA" id="ARBA00022490"/>
    </source>
</evidence>
<evidence type="ECO:0000256" key="4">
    <source>
        <dbReference type="ARBA" id="ARBA00022679"/>
    </source>
</evidence>
<dbReference type="GO" id="GO:0000455">
    <property type="term" value="P:enzyme-directed rRNA pseudouridine synthesis"/>
    <property type="evidence" value="ECO:0007669"/>
    <property type="project" value="UniProtKB-UniRule"/>
</dbReference>
<dbReference type="InterPro" id="IPR007209">
    <property type="entry name" value="RNaseL-inhib-like_metal-bd_dom"/>
</dbReference>
<dbReference type="Pfam" id="PF04034">
    <property type="entry name" value="Ribo_biogen_C"/>
    <property type="match status" value="1"/>
</dbReference>
<dbReference type="NCBIfam" id="NF002621">
    <property type="entry name" value="PRK02287.1"/>
    <property type="match status" value="1"/>
</dbReference>
<gene>
    <name evidence="6" type="primary">TSR3</name>
    <name evidence="10" type="ORF">SISNIDRAFT_461798</name>
</gene>
<dbReference type="PANTHER" id="PTHR20426">
    <property type="entry name" value="RIBOSOME BIOGENESIS PROTEIN TSR3 HOMOLOG"/>
    <property type="match status" value="1"/>
</dbReference>
<dbReference type="GO" id="GO:0005634">
    <property type="term" value="C:nucleus"/>
    <property type="evidence" value="ECO:0007669"/>
    <property type="project" value="UniProtKB-SubCell"/>
</dbReference>
<keyword evidence="2 6" id="KW-0690">Ribosome biogenesis</keyword>
<evidence type="ECO:0000259" key="8">
    <source>
        <dbReference type="Pfam" id="PF04034"/>
    </source>
</evidence>
<feature type="compositionally biased region" description="Basic residues" evidence="7">
    <location>
        <begin position="17"/>
        <end position="26"/>
    </location>
</feature>
<feature type="binding site" evidence="6">
    <location>
        <position position="170"/>
    </location>
    <ligand>
        <name>S-adenosyl-L-methionine</name>
        <dbReference type="ChEBI" id="CHEBI:59789"/>
    </ligand>
</feature>
<feature type="binding site" evidence="6">
    <location>
        <position position="155"/>
    </location>
    <ligand>
        <name>S-adenosyl-L-methionine</name>
        <dbReference type="ChEBI" id="CHEBI:59789"/>
    </ligand>
</feature>
<dbReference type="EMBL" id="KV419394">
    <property type="protein sequence ID" value="KZS98830.1"/>
    <property type="molecule type" value="Genomic_DNA"/>
</dbReference>
<feature type="domain" description="16S/18S rRNA aminocarboxypropyltransferase Tsr3 C-terminal" evidence="8">
    <location>
        <begin position="106"/>
        <end position="209"/>
    </location>
</feature>
<feature type="binding site" evidence="6">
    <location>
        <position position="84"/>
    </location>
    <ligand>
        <name>S-adenosyl-L-methionine</name>
        <dbReference type="ChEBI" id="CHEBI:59789"/>
    </ligand>
</feature>
<evidence type="ECO:0000256" key="5">
    <source>
        <dbReference type="ARBA" id="ARBA00022691"/>
    </source>
</evidence>
<keyword evidence="5 6" id="KW-0949">S-adenosyl-L-methionine</keyword>
<name>A0A165ADG3_9AGAM</name>
<feature type="compositionally biased region" description="Acidic residues" evidence="7">
    <location>
        <begin position="46"/>
        <end position="58"/>
    </location>
</feature>
<dbReference type="GO" id="GO:0030490">
    <property type="term" value="P:maturation of SSU-rRNA"/>
    <property type="evidence" value="ECO:0007669"/>
    <property type="project" value="TreeGrafter"/>
</dbReference>
<dbReference type="InterPro" id="IPR022968">
    <property type="entry name" value="Tsr3-like"/>
</dbReference>
<comment type="function">
    <text evidence="6">Aminocarboxypropyltransferase that catalyzes the aminocarboxypropyl transfer on pseudouridine at position 1191 (Psi1191) in 18S rRNA. It constitutes the last step in biosynthesis of the hypermodified N1-methyl-N3-(3-amino-3-carboxypropyl) pseudouridine (m1acp3-Psi) conserved in eukaryotic 18S rRNA.</text>
</comment>
<comment type="catalytic activity">
    <reaction evidence="6">
        <text>N(1)-methylpseudouridine(1191) in yeast 18S rRNA + S-adenosyl-L-methionine = N(1)-methyl-N(3)-[(3S)-3-amino-3-carboxypropyl]pseudouridine(1191) in yeast 18S rRNA + S-methyl-5'-thioadenosine + H(+)</text>
        <dbReference type="Rhea" id="RHEA:63300"/>
        <dbReference type="Rhea" id="RHEA-COMP:13852"/>
        <dbReference type="Rhea" id="RHEA-COMP:16309"/>
        <dbReference type="ChEBI" id="CHEBI:15378"/>
        <dbReference type="ChEBI" id="CHEBI:17509"/>
        <dbReference type="ChEBI" id="CHEBI:59789"/>
        <dbReference type="ChEBI" id="CHEBI:74890"/>
        <dbReference type="ChEBI" id="CHEBI:146234"/>
    </reaction>
</comment>
<dbReference type="GO" id="GO:1904047">
    <property type="term" value="F:S-adenosyl-L-methionine binding"/>
    <property type="evidence" value="ECO:0007669"/>
    <property type="project" value="UniProtKB-UniRule"/>
</dbReference>
<protein>
    <recommendedName>
        <fullName evidence="6">18S rRNA aminocarboxypropyltransferase</fullName>
        <ecNumber evidence="6">2.5.1.157</ecNumber>
    </recommendedName>
</protein>
<reference evidence="10 11" key="1">
    <citation type="journal article" date="2016" name="Mol. Biol. Evol.">
        <title>Comparative Genomics of Early-Diverging Mushroom-Forming Fungi Provides Insights into the Origins of Lignocellulose Decay Capabilities.</title>
        <authorList>
            <person name="Nagy L.G."/>
            <person name="Riley R."/>
            <person name="Tritt A."/>
            <person name="Adam C."/>
            <person name="Daum C."/>
            <person name="Floudas D."/>
            <person name="Sun H."/>
            <person name="Yadav J.S."/>
            <person name="Pangilinan J."/>
            <person name="Larsson K.H."/>
            <person name="Matsuura K."/>
            <person name="Barry K."/>
            <person name="Labutti K."/>
            <person name="Kuo R."/>
            <person name="Ohm R.A."/>
            <person name="Bhattacharya S.S."/>
            <person name="Shirouzu T."/>
            <person name="Yoshinaga Y."/>
            <person name="Martin F.M."/>
            <person name="Grigoriev I.V."/>
            <person name="Hibbett D.S."/>
        </authorList>
    </citation>
    <scope>NUCLEOTIDE SEQUENCE [LARGE SCALE GENOMIC DNA]</scope>
    <source>
        <strain evidence="10 11">HHB9708</strain>
    </source>
</reference>
<dbReference type="Pfam" id="PF04068">
    <property type="entry name" value="Fer4_RLI"/>
    <property type="match status" value="1"/>
</dbReference>
<evidence type="ECO:0000256" key="2">
    <source>
        <dbReference type="ARBA" id="ARBA00022517"/>
    </source>
</evidence>
<sequence length="294" mass="33147">MGRKNPTARGGSSHGGRGSRGRGRGGFKKDARRNDDESRPDSAVDAPDDLVDDDDTDLKEDLQPTIPMPVAMWDFDHCDPKRCSGKKLARFGLIQDLRVGQRFRGVVVTPQGTQPVSPSDRTVIEEFGVAVVECSWARLEEVPFSKLRSPHDRLLPYLVATNPVNYGKPWKLNCVEALAAAFYITGFDSYAEALLNKFSWGHSFWTVNKLRYYLWIVSLILTCHNSRAFILQYRTCDTADDVTKMQQKIIAELEADYENRKNEPDDGDLLVANPNHTYTAQPDDSEEDDSEEED</sequence>
<organism evidence="10 11">
    <name type="scientific">Sistotremastrum niveocremeum HHB9708</name>
    <dbReference type="NCBI Taxonomy" id="1314777"/>
    <lineage>
        <taxon>Eukaryota</taxon>
        <taxon>Fungi</taxon>
        <taxon>Dikarya</taxon>
        <taxon>Basidiomycota</taxon>
        <taxon>Agaricomycotina</taxon>
        <taxon>Agaricomycetes</taxon>
        <taxon>Sistotremastrales</taxon>
        <taxon>Sistotremastraceae</taxon>
        <taxon>Sertulicium</taxon>
        <taxon>Sertulicium niveocremeum</taxon>
    </lineage>
</organism>
<feature type="region of interest" description="Disordered" evidence="7">
    <location>
        <begin position="256"/>
        <end position="294"/>
    </location>
</feature>
<comment type="catalytic activity">
    <reaction evidence="6">
        <text>an N(1)-methylpseudouridine in rRNA + S-adenosyl-L-methionine = N(1)-methyl-N(3)-[(3S)-3-amino-3-carboxypropyl]pseudouridine in rRNA + S-methyl-5'-thioadenosine + H(+)</text>
        <dbReference type="Rhea" id="RHEA:63296"/>
        <dbReference type="Rhea" id="RHEA-COMP:11634"/>
        <dbReference type="Rhea" id="RHEA-COMP:16310"/>
        <dbReference type="ChEBI" id="CHEBI:15378"/>
        <dbReference type="ChEBI" id="CHEBI:17509"/>
        <dbReference type="ChEBI" id="CHEBI:59789"/>
        <dbReference type="ChEBI" id="CHEBI:74890"/>
        <dbReference type="ChEBI" id="CHEBI:146234"/>
        <dbReference type="EC" id="2.5.1.157"/>
    </reaction>
</comment>
<comment type="subcellular location">
    <subcellularLocation>
        <location evidence="6">Cytoplasm</location>
    </subcellularLocation>
    <subcellularLocation>
        <location evidence="6">Nucleus</location>
    </subcellularLocation>
</comment>
<keyword evidence="11" id="KW-1185">Reference proteome</keyword>
<evidence type="ECO:0000313" key="11">
    <source>
        <dbReference type="Proteomes" id="UP000076722"/>
    </source>
</evidence>
<evidence type="ECO:0000259" key="9">
    <source>
        <dbReference type="Pfam" id="PF04068"/>
    </source>
</evidence>
<dbReference type="GO" id="GO:0106388">
    <property type="term" value="F:rRNA small subunit aminocarboxypropyltransferase activity"/>
    <property type="evidence" value="ECO:0007669"/>
    <property type="project" value="UniProtKB-EC"/>
</dbReference>
<comment type="similarity">
    <text evidence="6">Belongs to the TDD superfamily. TSR3 family.</text>
</comment>
<evidence type="ECO:0000313" key="10">
    <source>
        <dbReference type="EMBL" id="KZS98830.1"/>
    </source>
</evidence>
<evidence type="ECO:0000256" key="7">
    <source>
        <dbReference type="SAM" id="MobiDB-lite"/>
    </source>
</evidence>
<keyword evidence="3 6" id="KW-0698">rRNA processing</keyword>
<keyword evidence="6" id="KW-0539">Nucleus</keyword>
<dbReference type="OrthoDB" id="10262062at2759"/>
<feature type="region of interest" description="Disordered" evidence="7">
    <location>
        <begin position="1"/>
        <end position="64"/>
    </location>
</feature>
<accession>A0A165ADG3</accession>
<dbReference type="PANTHER" id="PTHR20426:SF0">
    <property type="entry name" value="18S RRNA AMINOCARBOXYPROPYLTRANSFERASE"/>
    <property type="match status" value="1"/>
</dbReference>
<keyword evidence="4 6" id="KW-0808">Transferase</keyword>
<feature type="compositionally biased region" description="Basic and acidic residues" evidence="7">
    <location>
        <begin position="27"/>
        <end position="42"/>
    </location>
</feature>
<keyword evidence="1 6" id="KW-0963">Cytoplasm</keyword>
<dbReference type="Proteomes" id="UP000076722">
    <property type="component" value="Unassembled WGS sequence"/>
</dbReference>
<feature type="domain" description="RNase L inhibitor RLI-like possible metal-binding" evidence="9">
    <location>
        <begin position="68"/>
        <end position="102"/>
    </location>
</feature>
<feature type="binding site" evidence="6">
    <location>
        <position position="132"/>
    </location>
    <ligand>
        <name>S-adenosyl-L-methionine</name>
        <dbReference type="ChEBI" id="CHEBI:59789"/>
    </ligand>
</feature>
<evidence type="ECO:0000256" key="3">
    <source>
        <dbReference type="ARBA" id="ARBA00022552"/>
    </source>
</evidence>
<dbReference type="STRING" id="1314777.A0A165ADG3"/>
<dbReference type="AlphaFoldDB" id="A0A165ADG3"/>
<proteinExistence type="inferred from homology"/>
<dbReference type="InterPro" id="IPR007177">
    <property type="entry name" value="Tsr3_C"/>
</dbReference>
<dbReference type="HAMAP" id="MF_01116">
    <property type="entry name" value="TSR3"/>
    <property type="match status" value="1"/>
</dbReference>
<dbReference type="EC" id="2.5.1.157" evidence="6"/>
<feature type="compositionally biased region" description="Acidic residues" evidence="7">
    <location>
        <begin position="283"/>
        <end position="294"/>
    </location>
</feature>